<dbReference type="EMBL" id="PFIJ01000023">
    <property type="protein sequence ID" value="PIX29028.1"/>
    <property type="molecule type" value="Genomic_DNA"/>
</dbReference>
<proteinExistence type="predicted"/>
<dbReference type="Proteomes" id="UP000236842">
    <property type="component" value="Unassembled WGS sequence"/>
</dbReference>
<organism evidence="1 2">
    <name type="scientific">Candidatus Brennerbacteria bacterium CG_4_8_14_3_um_filter_43_14</name>
    <dbReference type="NCBI Taxonomy" id="1974521"/>
    <lineage>
        <taxon>Bacteria</taxon>
        <taxon>Candidatus Brenneribacteriota</taxon>
    </lineage>
</organism>
<evidence type="ECO:0000313" key="2">
    <source>
        <dbReference type="Proteomes" id="UP000236842"/>
    </source>
</evidence>
<sequence length="161" mass="16485">MNKLIAIVIATAVVVGGGAFYGGMKYAQSKASQGRLSQADFSAGGGSAFGGQNLQNLSPEERQQRLQELGGNVGGARLRQGFGGQGLATGEIISKDDKSVTVKLRDGGSKIVFLSGSIEVTKSVSGTLVDLEVGKNISVNGTANSDGSITAQSIQLRPNLQ</sequence>
<gene>
    <name evidence="1" type="ORF">COZ64_01320</name>
</gene>
<dbReference type="AlphaFoldDB" id="A0A2H9N546"/>
<evidence type="ECO:0008006" key="3">
    <source>
        <dbReference type="Google" id="ProtNLM"/>
    </source>
</evidence>
<comment type="caution">
    <text evidence="1">The sequence shown here is derived from an EMBL/GenBank/DDBJ whole genome shotgun (WGS) entry which is preliminary data.</text>
</comment>
<name>A0A2H9N546_9BACT</name>
<accession>A0A2H9N546</accession>
<reference evidence="2" key="1">
    <citation type="submission" date="2017-09" db="EMBL/GenBank/DDBJ databases">
        <title>Depth-based differentiation of microbial function through sediment-hosted aquifers and enrichment of novel symbionts in the deep terrestrial subsurface.</title>
        <authorList>
            <person name="Probst A.J."/>
            <person name="Ladd B."/>
            <person name="Jarett J.K."/>
            <person name="Geller-Mcgrath D.E."/>
            <person name="Sieber C.M.K."/>
            <person name="Emerson J.B."/>
            <person name="Anantharaman K."/>
            <person name="Thomas B.C."/>
            <person name="Malmstrom R."/>
            <person name="Stieglmeier M."/>
            <person name="Klingl A."/>
            <person name="Woyke T."/>
            <person name="Ryan C.M."/>
            <person name="Banfield J.F."/>
        </authorList>
    </citation>
    <scope>NUCLEOTIDE SEQUENCE [LARGE SCALE GENOMIC DNA]</scope>
</reference>
<protein>
    <recommendedName>
        <fullName evidence="3">DUF5666 domain-containing protein</fullName>
    </recommendedName>
</protein>
<evidence type="ECO:0000313" key="1">
    <source>
        <dbReference type="EMBL" id="PIX29028.1"/>
    </source>
</evidence>